<reference evidence="3 4" key="1">
    <citation type="submission" date="2021-06" db="EMBL/GenBank/DDBJ databases">
        <title>Actinomycetes sequencing.</title>
        <authorList>
            <person name="Shan Q."/>
        </authorList>
    </citation>
    <scope>NUCLEOTIDE SEQUENCE [LARGE SCALE GENOMIC DNA]</scope>
    <source>
        <strain evidence="3 4">NEAU-G5</strain>
    </source>
</reference>
<evidence type="ECO:0000256" key="2">
    <source>
        <dbReference type="SAM" id="SignalP"/>
    </source>
</evidence>
<sequence length="53" mass="5322">MKRSALVVFTAGMILAGAGAVEILGDNSDGGNTPAHTNAPAAAHGDLKPLHER</sequence>
<feature type="signal peptide" evidence="2">
    <location>
        <begin position="1"/>
        <end position="20"/>
    </location>
</feature>
<name>A0ABS6B0X7_9NOCA</name>
<evidence type="ECO:0000313" key="3">
    <source>
        <dbReference type="EMBL" id="MBU3063948.1"/>
    </source>
</evidence>
<feature type="compositionally biased region" description="Low complexity" evidence="1">
    <location>
        <begin position="31"/>
        <end position="44"/>
    </location>
</feature>
<evidence type="ECO:0000313" key="4">
    <source>
        <dbReference type="Proteomes" id="UP000733379"/>
    </source>
</evidence>
<accession>A0ABS6B0X7</accession>
<organism evidence="3 4">
    <name type="scientific">Nocardia albiluteola</name>
    <dbReference type="NCBI Taxonomy" id="2842303"/>
    <lineage>
        <taxon>Bacteria</taxon>
        <taxon>Bacillati</taxon>
        <taxon>Actinomycetota</taxon>
        <taxon>Actinomycetes</taxon>
        <taxon>Mycobacteriales</taxon>
        <taxon>Nocardiaceae</taxon>
        <taxon>Nocardia</taxon>
    </lineage>
</organism>
<feature type="region of interest" description="Disordered" evidence="1">
    <location>
        <begin position="25"/>
        <end position="53"/>
    </location>
</feature>
<gene>
    <name evidence="3" type="ORF">KO481_20745</name>
</gene>
<keyword evidence="2" id="KW-0732">Signal</keyword>
<dbReference type="EMBL" id="JAHKNI010000006">
    <property type="protein sequence ID" value="MBU3063948.1"/>
    <property type="molecule type" value="Genomic_DNA"/>
</dbReference>
<evidence type="ECO:0000256" key="1">
    <source>
        <dbReference type="SAM" id="MobiDB-lite"/>
    </source>
</evidence>
<dbReference type="RefSeq" id="WP_215918836.1">
    <property type="nucleotide sequence ID" value="NZ_JAHKNI010000006.1"/>
</dbReference>
<protein>
    <submittedName>
        <fullName evidence="3">Uncharacterized protein</fullName>
    </submittedName>
</protein>
<keyword evidence="4" id="KW-1185">Reference proteome</keyword>
<dbReference type="Proteomes" id="UP000733379">
    <property type="component" value="Unassembled WGS sequence"/>
</dbReference>
<comment type="caution">
    <text evidence="3">The sequence shown here is derived from an EMBL/GenBank/DDBJ whole genome shotgun (WGS) entry which is preliminary data.</text>
</comment>
<proteinExistence type="predicted"/>
<feature type="chain" id="PRO_5045482182" evidence="2">
    <location>
        <begin position="21"/>
        <end position="53"/>
    </location>
</feature>